<feature type="compositionally biased region" description="Basic residues" evidence="1">
    <location>
        <begin position="84"/>
        <end position="101"/>
    </location>
</feature>
<feature type="compositionally biased region" description="Low complexity" evidence="1">
    <location>
        <begin position="225"/>
        <end position="238"/>
    </location>
</feature>
<feature type="compositionally biased region" description="Basic and acidic residues" evidence="1">
    <location>
        <begin position="107"/>
        <end position="118"/>
    </location>
</feature>
<evidence type="ECO:0000256" key="1">
    <source>
        <dbReference type="SAM" id="MobiDB-lite"/>
    </source>
</evidence>
<feature type="region of interest" description="Disordered" evidence="1">
    <location>
        <begin position="84"/>
        <end position="199"/>
    </location>
</feature>
<feature type="region of interest" description="Disordered" evidence="1">
    <location>
        <begin position="219"/>
        <end position="258"/>
    </location>
</feature>
<dbReference type="EMBL" id="PGGS01001245">
    <property type="protein sequence ID" value="PNH00664.1"/>
    <property type="molecule type" value="Genomic_DNA"/>
</dbReference>
<dbReference type="AlphaFoldDB" id="A0A2J7ZK71"/>
<feature type="compositionally biased region" description="Low complexity" evidence="1">
    <location>
        <begin position="177"/>
        <end position="192"/>
    </location>
</feature>
<keyword evidence="3" id="KW-1185">Reference proteome</keyword>
<organism evidence="2 3">
    <name type="scientific">Tetrabaena socialis</name>
    <dbReference type="NCBI Taxonomy" id="47790"/>
    <lineage>
        <taxon>Eukaryota</taxon>
        <taxon>Viridiplantae</taxon>
        <taxon>Chlorophyta</taxon>
        <taxon>core chlorophytes</taxon>
        <taxon>Chlorophyceae</taxon>
        <taxon>CS clade</taxon>
        <taxon>Chlamydomonadales</taxon>
        <taxon>Tetrabaenaceae</taxon>
        <taxon>Tetrabaena</taxon>
    </lineage>
</organism>
<accession>A0A2J7ZK71</accession>
<evidence type="ECO:0000313" key="3">
    <source>
        <dbReference type="Proteomes" id="UP000236333"/>
    </source>
</evidence>
<proteinExistence type="predicted"/>
<sequence length="258" mass="26947">MEAELTGETADLLAKLSTASDAIQAAVDAIQDPSGQTDVAAVLEALRLSEAIATIDVDALADDLQGALNKGLGLLLGECELKKPRTGKLHPNRGVSKKLRTLIREQTSAKDRLTRLGDQRGGAQSRSEVEEAGSNSNDPEQNPPEQPPTPTSDTGCALGVDQPEGSEAPIPPVPSNQQGAARGRAAAQAVAGEPGDEVTTLKAQVKIRGECKNICKNRTNAFESAAPPGKTPATGAPPYLRQKRQAEGAARNQAPRDR</sequence>
<name>A0A2J7ZK71_9CHLO</name>
<dbReference type="Proteomes" id="UP000236333">
    <property type="component" value="Unassembled WGS sequence"/>
</dbReference>
<evidence type="ECO:0000313" key="2">
    <source>
        <dbReference type="EMBL" id="PNH00664.1"/>
    </source>
</evidence>
<gene>
    <name evidence="2" type="ORF">TSOC_013506</name>
</gene>
<feature type="compositionally biased region" description="Pro residues" evidence="1">
    <location>
        <begin position="141"/>
        <end position="150"/>
    </location>
</feature>
<comment type="caution">
    <text evidence="2">The sequence shown here is derived from an EMBL/GenBank/DDBJ whole genome shotgun (WGS) entry which is preliminary data.</text>
</comment>
<protein>
    <submittedName>
        <fullName evidence="2">Uncharacterized protein</fullName>
    </submittedName>
</protein>
<reference evidence="2 3" key="1">
    <citation type="journal article" date="2017" name="Mol. Biol. Evol.">
        <title>The 4-celled Tetrabaena socialis nuclear genome reveals the essential components for genetic control of cell number at the origin of multicellularity in the volvocine lineage.</title>
        <authorList>
            <person name="Featherston J."/>
            <person name="Arakaki Y."/>
            <person name="Hanschen E.R."/>
            <person name="Ferris P.J."/>
            <person name="Michod R.E."/>
            <person name="Olson B.J.S.C."/>
            <person name="Nozaki H."/>
            <person name="Durand P.M."/>
        </authorList>
    </citation>
    <scope>NUCLEOTIDE SEQUENCE [LARGE SCALE GENOMIC DNA]</scope>
    <source>
        <strain evidence="2 3">NIES-571</strain>
    </source>
</reference>